<dbReference type="InterPro" id="IPR027275">
    <property type="entry name" value="PRC-brl_dom"/>
</dbReference>
<evidence type="ECO:0000259" key="7">
    <source>
        <dbReference type="Pfam" id="PF05239"/>
    </source>
</evidence>
<dbReference type="AlphaFoldDB" id="A0A0C1QTS0"/>
<evidence type="ECO:0000313" key="8">
    <source>
        <dbReference type="EMBL" id="KID58387.1"/>
    </source>
</evidence>
<feature type="domain" description="PRC-barrel" evidence="7">
    <location>
        <begin position="98"/>
        <end position="172"/>
    </location>
</feature>
<dbReference type="GO" id="GO:0005840">
    <property type="term" value="C:ribosome"/>
    <property type="evidence" value="ECO:0007669"/>
    <property type="project" value="InterPro"/>
</dbReference>
<comment type="similarity">
    <text evidence="5">Belongs to the RimM family.</text>
</comment>
<comment type="function">
    <text evidence="5">An accessory protein needed during the final step in the assembly of 30S ribosomal subunit, possibly for assembly of the head region. Essential for efficient processing of 16S rRNA. May be needed both before and after RbfA during the maturation of 16S rRNA. It has affinity for free ribosomal 30S subunits but not for 70S ribosomes.</text>
</comment>
<dbReference type="SUPFAM" id="SSF50346">
    <property type="entry name" value="PRC-barrel domain"/>
    <property type="match status" value="1"/>
</dbReference>
<dbReference type="GO" id="GO:0043022">
    <property type="term" value="F:ribosome binding"/>
    <property type="evidence" value="ECO:0007669"/>
    <property type="project" value="InterPro"/>
</dbReference>
<reference evidence="8 9" key="1">
    <citation type="submission" date="2014-12" db="EMBL/GenBank/DDBJ databases">
        <title>Draft Genome Sequence of Pseudoalteromonas luteoviolacea HI1.</title>
        <authorList>
            <person name="Asahina A.Y."/>
            <person name="Hadfield M.G."/>
        </authorList>
    </citation>
    <scope>NUCLEOTIDE SEQUENCE [LARGE SCALE GENOMIC DNA]</scope>
    <source>
        <strain evidence="8 9">HI1</strain>
    </source>
</reference>
<dbReference type="Pfam" id="PF01782">
    <property type="entry name" value="RimM"/>
    <property type="match status" value="1"/>
</dbReference>
<keyword evidence="1 5" id="KW-0963">Cytoplasm</keyword>
<dbReference type="Gene3D" id="2.30.30.240">
    <property type="entry name" value="PRC-barrel domain"/>
    <property type="match status" value="1"/>
</dbReference>
<dbReference type="GO" id="GO:0042274">
    <property type="term" value="P:ribosomal small subunit biogenesis"/>
    <property type="evidence" value="ECO:0007669"/>
    <property type="project" value="UniProtKB-UniRule"/>
</dbReference>
<evidence type="ECO:0000256" key="4">
    <source>
        <dbReference type="ARBA" id="ARBA00023186"/>
    </source>
</evidence>
<dbReference type="InterPro" id="IPR011961">
    <property type="entry name" value="RimM"/>
</dbReference>
<dbReference type="GO" id="GO:0006364">
    <property type="term" value="P:rRNA processing"/>
    <property type="evidence" value="ECO:0007669"/>
    <property type="project" value="UniProtKB-UniRule"/>
</dbReference>
<protein>
    <recommendedName>
        <fullName evidence="5">Ribosome maturation factor RimM</fullName>
    </recommendedName>
</protein>
<dbReference type="Proteomes" id="UP000031327">
    <property type="component" value="Unassembled WGS sequence"/>
</dbReference>
<dbReference type="InterPro" id="IPR009000">
    <property type="entry name" value="Transl_B-barrel_sf"/>
</dbReference>
<evidence type="ECO:0000256" key="2">
    <source>
        <dbReference type="ARBA" id="ARBA00022517"/>
    </source>
</evidence>
<organism evidence="8 9">
    <name type="scientific">Pseudoalteromonas luteoviolacea</name>
    <dbReference type="NCBI Taxonomy" id="43657"/>
    <lineage>
        <taxon>Bacteria</taxon>
        <taxon>Pseudomonadati</taxon>
        <taxon>Pseudomonadota</taxon>
        <taxon>Gammaproteobacteria</taxon>
        <taxon>Alteromonadales</taxon>
        <taxon>Pseudoalteromonadaceae</taxon>
        <taxon>Pseudoalteromonas</taxon>
    </lineage>
</organism>
<dbReference type="Pfam" id="PF05239">
    <property type="entry name" value="PRC"/>
    <property type="match status" value="1"/>
</dbReference>
<dbReference type="NCBIfam" id="TIGR02273">
    <property type="entry name" value="16S_RimM"/>
    <property type="match status" value="1"/>
</dbReference>
<comment type="caution">
    <text evidence="8">The sequence shown here is derived from an EMBL/GenBank/DDBJ whole genome shotgun (WGS) entry which is preliminary data.</text>
</comment>
<evidence type="ECO:0000256" key="3">
    <source>
        <dbReference type="ARBA" id="ARBA00022552"/>
    </source>
</evidence>
<name>A0A0C1QTS0_9GAMM</name>
<evidence type="ECO:0000256" key="1">
    <source>
        <dbReference type="ARBA" id="ARBA00022490"/>
    </source>
</evidence>
<evidence type="ECO:0000256" key="5">
    <source>
        <dbReference type="HAMAP-Rule" id="MF_00014"/>
    </source>
</evidence>
<accession>A0A0C1QTS0</accession>
<keyword evidence="3 5" id="KW-0698">rRNA processing</keyword>
<dbReference type="InterPro" id="IPR002676">
    <property type="entry name" value="RimM_N"/>
</dbReference>
<comment type="domain">
    <text evidence="5">The PRC barrel domain binds ribosomal protein uS19.</text>
</comment>
<dbReference type="InterPro" id="IPR011033">
    <property type="entry name" value="PRC_barrel-like_sf"/>
</dbReference>
<feature type="domain" description="RimM N-terminal" evidence="6">
    <location>
        <begin position="10"/>
        <end position="91"/>
    </location>
</feature>
<keyword evidence="4 5" id="KW-0143">Chaperone</keyword>
<dbReference type="OrthoDB" id="9783509at2"/>
<dbReference type="PANTHER" id="PTHR33692">
    <property type="entry name" value="RIBOSOME MATURATION FACTOR RIMM"/>
    <property type="match status" value="1"/>
</dbReference>
<dbReference type="GO" id="GO:0005737">
    <property type="term" value="C:cytoplasm"/>
    <property type="evidence" value="ECO:0007669"/>
    <property type="project" value="UniProtKB-SubCell"/>
</dbReference>
<proteinExistence type="inferred from homology"/>
<comment type="subunit">
    <text evidence="5">Binds ribosomal protein uS19.</text>
</comment>
<dbReference type="HAMAP" id="MF_00014">
    <property type="entry name" value="Ribosome_mat_RimM"/>
    <property type="match status" value="1"/>
</dbReference>
<dbReference type="SUPFAM" id="SSF50447">
    <property type="entry name" value="Translation proteins"/>
    <property type="match status" value="1"/>
</dbReference>
<gene>
    <name evidence="5 8" type="primary">rimM</name>
    <name evidence="8" type="ORF">JF50_06885</name>
</gene>
<dbReference type="Gene3D" id="2.40.30.60">
    <property type="entry name" value="RimM"/>
    <property type="match status" value="1"/>
</dbReference>
<dbReference type="InterPro" id="IPR036976">
    <property type="entry name" value="RimM_N_sf"/>
</dbReference>
<evidence type="ECO:0000313" key="9">
    <source>
        <dbReference type="Proteomes" id="UP000031327"/>
    </source>
</evidence>
<sequence length="177" mass="20017">MSQDNTSTLVVGKLGAPYGIKGWLKVHSFTDDPQGIFDFSPWLIGQQGKWQALEVSDWRRHNKGFIAKFANINDRDEAMAFTNAEIAVNSEQLPELPEGEFYWRDLIGMTVVTNKGYNLGHVDDLMETGSNDVLVVKANKKDAFGQTERLIPFLTDSVIVEVKHEEREITVDWDPAF</sequence>
<dbReference type="RefSeq" id="WP_039608677.1">
    <property type="nucleotide sequence ID" value="NZ_JWIC01000004.1"/>
</dbReference>
<evidence type="ECO:0000259" key="6">
    <source>
        <dbReference type="Pfam" id="PF01782"/>
    </source>
</evidence>
<dbReference type="EMBL" id="JWIC01000004">
    <property type="protein sequence ID" value="KID58387.1"/>
    <property type="molecule type" value="Genomic_DNA"/>
</dbReference>
<keyword evidence="2 5" id="KW-0690">Ribosome biogenesis</keyword>
<dbReference type="PANTHER" id="PTHR33692:SF1">
    <property type="entry name" value="RIBOSOME MATURATION FACTOR RIMM"/>
    <property type="match status" value="1"/>
</dbReference>
<comment type="subcellular location">
    <subcellularLocation>
        <location evidence="5">Cytoplasm</location>
    </subcellularLocation>
</comment>